<evidence type="ECO:0000313" key="14">
    <source>
        <dbReference type="Proteomes" id="UP000694845"/>
    </source>
</evidence>
<dbReference type="GO" id="GO:0005537">
    <property type="term" value="F:D-mannose binding"/>
    <property type="evidence" value="ECO:0007669"/>
    <property type="project" value="TreeGrafter"/>
</dbReference>
<feature type="transmembrane region" description="Helical" evidence="12">
    <location>
        <begin position="299"/>
        <end position="321"/>
    </location>
</feature>
<dbReference type="RefSeq" id="XP_022096521.1">
    <property type="nucleotide sequence ID" value="XM_022240829.1"/>
</dbReference>
<name>A0A8B7YZ85_ACAPL</name>
<dbReference type="OMA" id="GCTADIR"/>
<gene>
    <name evidence="15" type="primary">LOC110982443</name>
</gene>
<dbReference type="GO" id="GO:0000139">
    <property type="term" value="C:Golgi membrane"/>
    <property type="evidence" value="ECO:0007669"/>
    <property type="project" value="UniProtKB-SubCell"/>
</dbReference>
<evidence type="ECO:0000313" key="15">
    <source>
        <dbReference type="RefSeq" id="XP_022096521.1"/>
    </source>
</evidence>
<dbReference type="Gene3D" id="2.60.120.200">
    <property type="match status" value="1"/>
</dbReference>
<evidence type="ECO:0000256" key="6">
    <source>
        <dbReference type="ARBA" id="ARBA00022989"/>
    </source>
</evidence>
<evidence type="ECO:0000256" key="2">
    <source>
        <dbReference type="ARBA" id="ARBA00022692"/>
    </source>
</evidence>
<dbReference type="KEGG" id="aplc:110982443"/>
<keyword evidence="14" id="KW-1185">Reference proteome</keyword>
<evidence type="ECO:0000256" key="5">
    <source>
        <dbReference type="ARBA" id="ARBA00022734"/>
    </source>
</evidence>
<keyword evidence="8 12" id="KW-0472">Membrane</keyword>
<keyword evidence="9" id="KW-1015">Disulfide bond</keyword>
<evidence type="ECO:0000256" key="4">
    <source>
        <dbReference type="ARBA" id="ARBA00022729"/>
    </source>
</evidence>
<evidence type="ECO:0000256" key="11">
    <source>
        <dbReference type="ARBA" id="ARBA00046288"/>
    </source>
</evidence>
<dbReference type="InterPro" id="IPR013320">
    <property type="entry name" value="ConA-like_dom_sf"/>
</dbReference>
<dbReference type="GO" id="GO:0046872">
    <property type="term" value="F:metal ion binding"/>
    <property type="evidence" value="ECO:0007669"/>
    <property type="project" value="UniProtKB-KW"/>
</dbReference>
<dbReference type="OrthoDB" id="270293at2759"/>
<evidence type="ECO:0000256" key="10">
    <source>
        <dbReference type="ARBA" id="ARBA00023180"/>
    </source>
</evidence>
<dbReference type="PROSITE" id="PS51328">
    <property type="entry name" value="L_LECTIN_LIKE"/>
    <property type="match status" value="1"/>
</dbReference>
<dbReference type="GO" id="GO:0005789">
    <property type="term" value="C:endoplasmic reticulum membrane"/>
    <property type="evidence" value="ECO:0007669"/>
    <property type="project" value="TreeGrafter"/>
</dbReference>
<evidence type="ECO:0000256" key="7">
    <source>
        <dbReference type="ARBA" id="ARBA00023034"/>
    </source>
</evidence>
<dbReference type="GO" id="GO:0006888">
    <property type="term" value="P:endoplasmic reticulum to Golgi vesicle-mediated transport"/>
    <property type="evidence" value="ECO:0007669"/>
    <property type="project" value="TreeGrafter"/>
</dbReference>
<proteinExistence type="predicted"/>
<dbReference type="Pfam" id="PF03388">
    <property type="entry name" value="Lectin_leg-like"/>
    <property type="match status" value="1"/>
</dbReference>
<dbReference type="InterPro" id="IPR005052">
    <property type="entry name" value="Lectin_leg"/>
</dbReference>
<evidence type="ECO:0000256" key="12">
    <source>
        <dbReference type="SAM" id="Phobius"/>
    </source>
</evidence>
<keyword evidence="10" id="KW-0325">Glycoprotein</keyword>
<evidence type="ECO:0000256" key="1">
    <source>
        <dbReference type="ARBA" id="ARBA00004194"/>
    </source>
</evidence>
<dbReference type="PANTHER" id="PTHR12223:SF45">
    <property type="entry name" value="RE50040P"/>
    <property type="match status" value="1"/>
</dbReference>
<organism evidence="14 15">
    <name type="scientific">Acanthaster planci</name>
    <name type="common">Crown-of-thorns starfish</name>
    <dbReference type="NCBI Taxonomy" id="133434"/>
    <lineage>
        <taxon>Eukaryota</taxon>
        <taxon>Metazoa</taxon>
        <taxon>Echinodermata</taxon>
        <taxon>Eleutherozoa</taxon>
        <taxon>Asterozoa</taxon>
        <taxon>Asteroidea</taxon>
        <taxon>Valvatacea</taxon>
        <taxon>Valvatida</taxon>
        <taxon>Acanthasteridae</taxon>
        <taxon>Acanthaster</taxon>
    </lineage>
</organism>
<reference evidence="15" key="1">
    <citation type="submission" date="2025-08" db="UniProtKB">
        <authorList>
            <consortium name="RefSeq"/>
        </authorList>
    </citation>
    <scope>IDENTIFICATION</scope>
</reference>
<keyword evidence="3" id="KW-0479">Metal-binding</keyword>
<keyword evidence="6 12" id="KW-1133">Transmembrane helix</keyword>
<evidence type="ECO:0000256" key="9">
    <source>
        <dbReference type="ARBA" id="ARBA00023157"/>
    </source>
</evidence>
<dbReference type="AlphaFoldDB" id="A0A8B7YZ85"/>
<dbReference type="InterPro" id="IPR051136">
    <property type="entry name" value="Intracellular_Lectin-GPT"/>
</dbReference>
<dbReference type="GO" id="GO:0005793">
    <property type="term" value="C:endoplasmic reticulum-Golgi intermediate compartment"/>
    <property type="evidence" value="ECO:0007669"/>
    <property type="project" value="TreeGrafter"/>
</dbReference>
<keyword evidence="5" id="KW-0430">Lectin</keyword>
<protein>
    <submittedName>
        <fullName evidence="15">Vesicular integral-membrane protein VIP36-like isoform X1</fullName>
    </submittedName>
</protein>
<dbReference type="FunFam" id="2.60.120.200:FF:000017">
    <property type="entry name" value="Vesicular integral-membrane protein VIP36"/>
    <property type="match status" value="1"/>
</dbReference>
<dbReference type="PANTHER" id="PTHR12223">
    <property type="entry name" value="VESICULAR MANNOSE-BINDING LECTIN"/>
    <property type="match status" value="1"/>
</dbReference>
<dbReference type="GeneID" id="110982443"/>
<dbReference type="Proteomes" id="UP000694845">
    <property type="component" value="Unplaced"/>
</dbReference>
<keyword evidence="4" id="KW-0732">Signal</keyword>
<evidence type="ECO:0000256" key="8">
    <source>
        <dbReference type="ARBA" id="ARBA00023136"/>
    </source>
</evidence>
<feature type="domain" description="L-type lectin-like" evidence="13">
    <location>
        <begin position="32"/>
        <end position="255"/>
    </location>
</feature>
<comment type="subcellular location">
    <subcellularLocation>
        <location evidence="11">Endomembrane system</location>
        <topology evidence="11">Single-pass type I membrane protein</topology>
    </subcellularLocation>
    <subcellularLocation>
        <location evidence="1">Golgi apparatus membrane</location>
        <topology evidence="1">Single-pass membrane protein</topology>
    </subcellularLocation>
</comment>
<evidence type="ECO:0000256" key="3">
    <source>
        <dbReference type="ARBA" id="ARBA00022723"/>
    </source>
</evidence>
<dbReference type="GO" id="GO:0030134">
    <property type="term" value="C:COPII-coated ER to Golgi transport vesicle"/>
    <property type="evidence" value="ECO:0007669"/>
    <property type="project" value="TreeGrafter"/>
</dbReference>
<dbReference type="SUPFAM" id="SSF49899">
    <property type="entry name" value="Concanavalin A-like lectins/glucanases"/>
    <property type="match status" value="1"/>
</dbReference>
<accession>A0A8B7YZ85</accession>
<evidence type="ECO:0000259" key="13">
    <source>
        <dbReference type="PROSITE" id="PS51328"/>
    </source>
</evidence>
<sequence>MAAPRLILFCATFHIVFIHFYAFVVCQDNPADYFKREHSLMRPYTGSGASLPMWDMQGHTMITNNYIRLTPDRQSRQGAIWNKVSNRSPNWEIHVEFKVHGQGKTLFGDGFAIWYTKERMQIGPVFGNKDFHTGLGVYFDTYSNHNGPHNHPHPYISAQINNGTLHYDHDRDGTHTQLAGCHAPFRNRDHETHVAIRYLSGRLAIMTDIDGKAEWKTCIDVSGIKLPTGYFFGISSATGDLADNHDIISVKTYELEGADKSVDYASLNPSADFFAPPRDHVDDPGGAFRGGWTVSLKNMFLLIFCCVLGFFVCLIVGVLIFQKRQEYNRKRFY</sequence>
<keyword evidence="2 12" id="KW-0812">Transmembrane</keyword>
<keyword evidence="7" id="KW-0333">Golgi apparatus</keyword>